<feature type="transmembrane region" description="Helical" evidence="6">
    <location>
        <begin position="81"/>
        <end position="102"/>
    </location>
</feature>
<gene>
    <name evidence="7" type="ORF">EUU22_20425</name>
</gene>
<evidence type="ECO:0000256" key="4">
    <source>
        <dbReference type="ARBA" id="ARBA00022989"/>
    </source>
</evidence>
<dbReference type="GO" id="GO:0016020">
    <property type="term" value="C:membrane"/>
    <property type="evidence" value="ECO:0007669"/>
    <property type="project" value="UniProtKB-SubCell"/>
</dbReference>
<feature type="transmembrane region" description="Helical" evidence="6">
    <location>
        <begin position="194"/>
        <end position="212"/>
    </location>
</feature>
<dbReference type="AlphaFoldDB" id="A0A4Q2SKG5"/>
<feature type="transmembrane region" description="Helical" evidence="6">
    <location>
        <begin position="108"/>
        <end position="128"/>
    </location>
</feature>
<keyword evidence="8" id="KW-1185">Reference proteome</keyword>
<dbReference type="Pfam" id="PF07947">
    <property type="entry name" value="YhhN"/>
    <property type="match status" value="1"/>
</dbReference>
<keyword evidence="4 6" id="KW-1133">Transmembrane helix</keyword>
<evidence type="ECO:0000256" key="2">
    <source>
        <dbReference type="ARBA" id="ARBA00007375"/>
    </source>
</evidence>
<sequence length="218" mass="22796">MEIASAAWLGSSVALGLFYTVILGRPPSVLRTVLKTLPVTLLAGFAWSVEAPTLLLAALLLSATGDAFLAHDGEGAFRNGLASFLAAHFTYGALFVSMAAPSVSSAEVWRVAAGAASAAAMAIILPLLRRHAGQHRVAVSVYGLVILGMALLALFVQAPTVFLGAAVFMSSDAVLALRRFVLKPDHAMSRVASYYVWISYYGAQCILTLALARSAASL</sequence>
<dbReference type="EMBL" id="SDVB01000311">
    <property type="protein sequence ID" value="RYC04534.1"/>
    <property type="molecule type" value="Genomic_DNA"/>
</dbReference>
<feature type="transmembrane region" description="Helical" evidence="6">
    <location>
        <begin position="7"/>
        <end position="25"/>
    </location>
</feature>
<comment type="caution">
    <text evidence="7">The sequence shown here is derived from an EMBL/GenBank/DDBJ whole genome shotgun (WGS) entry which is preliminary data.</text>
</comment>
<evidence type="ECO:0000256" key="6">
    <source>
        <dbReference type="SAM" id="Phobius"/>
    </source>
</evidence>
<accession>A0A4Q2SKG5</accession>
<proteinExistence type="inferred from homology"/>
<dbReference type="RefSeq" id="WP_129333834.1">
    <property type="nucleotide sequence ID" value="NZ_SDVB01000311.1"/>
</dbReference>
<evidence type="ECO:0000313" key="8">
    <source>
        <dbReference type="Proteomes" id="UP000291088"/>
    </source>
</evidence>
<evidence type="ECO:0000256" key="5">
    <source>
        <dbReference type="ARBA" id="ARBA00023136"/>
    </source>
</evidence>
<feature type="transmembrane region" description="Helical" evidence="6">
    <location>
        <begin position="45"/>
        <end position="69"/>
    </location>
</feature>
<dbReference type="OrthoDB" id="7266492at2"/>
<evidence type="ECO:0000256" key="3">
    <source>
        <dbReference type="ARBA" id="ARBA00022692"/>
    </source>
</evidence>
<comment type="similarity">
    <text evidence="2">Belongs to the TMEM86 family.</text>
</comment>
<reference evidence="7 8" key="1">
    <citation type="submission" date="2019-01" db="EMBL/GenBank/DDBJ databases">
        <authorList>
            <person name="Deng T."/>
        </authorList>
    </citation>
    <scope>NUCLEOTIDE SEQUENCE [LARGE SCALE GENOMIC DNA]</scope>
    <source>
        <strain evidence="7 8">F8825</strain>
    </source>
</reference>
<dbReference type="InterPro" id="IPR012506">
    <property type="entry name" value="TMEM86B-like"/>
</dbReference>
<protein>
    <submittedName>
        <fullName evidence="7">Lysoplasmalogenase</fullName>
    </submittedName>
</protein>
<keyword evidence="3 6" id="KW-0812">Transmembrane</keyword>
<comment type="subcellular location">
    <subcellularLocation>
        <location evidence="1">Membrane</location>
        <topology evidence="1">Multi-pass membrane protein</topology>
    </subcellularLocation>
</comment>
<dbReference type="Proteomes" id="UP000291088">
    <property type="component" value="Unassembled WGS sequence"/>
</dbReference>
<dbReference type="PANTHER" id="PTHR31885:SF6">
    <property type="entry name" value="GH04784P"/>
    <property type="match status" value="1"/>
</dbReference>
<evidence type="ECO:0000256" key="1">
    <source>
        <dbReference type="ARBA" id="ARBA00004141"/>
    </source>
</evidence>
<organism evidence="7 8">
    <name type="scientific">Ciceribacter ferrooxidans</name>
    <dbReference type="NCBI Taxonomy" id="2509717"/>
    <lineage>
        <taxon>Bacteria</taxon>
        <taxon>Pseudomonadati</taxon>
        <taxon>Pseudomonadota</taxon>
        <taxon>Alphaproteobacteria</taxon>
        <taxon>Hyphomicrobiales</taxon>
        <taxon>Rhizobiaceae</taxon>
        <taxon>Ciceribacter</taxon>
    </lineage>
</organism>
<dbReference type="GO" id="GO:0016787">
    <property type="term" value="F:hydrolase activity"/>
    <property type="evidence" value="ECO:0007669"/>
    <property type="project" value="TreeGrafter"/>
</dbReference>
<dbReference type="PANTHER" id="PTHR31885">
    <property type="entry name" value="GH04784P"/>
    <property type="match status" value="1"/>
</dbReference>
<feature type="transmembrane region" description="Helical" evidence="6">
    <location>
        <begin position="162"/>
        <end position="182"/>
    </location>
</feature>
<evidence type="ECO:0000313" key="7">
    <source>
        <dbReference type="EMBL" id="RYC04534.1"/>
    </source>
</evidence>
<keyword evidence="5 6" id="KW-0472">Membrane</keyword>
<name>A0A4Q2SKG5_9HYPH</name>
<feature type="transmembrane region" description="Helical" evidence="6">
    <location>
        <begin position="137"/>
        <end position="156"/>
    </location>
</feature>